<dbReference type="GO" id="GO:0043709">
    <property type="term" value="P:cell adhesion involved in single-species biofilm formation"/>
    <property type="evidence" value="ECO:0007669"/>
    <property type="project" value="TreeGrafter"/>
</dbReference>
<sequence length="260" mass="27004">DSPLVYLGDNWYKINDYLAAKVLLQVKGSSPTAVPFENVGTGGGTRWHICDPGGQRLGGQGASGNSGSFSLKILQPFVGSVVIPPMALARLYECYNIPAGDSCTTTGTPVLVYYLSGTINSLGSCSVNAGETIEVDLGDVFAANFRVVGHKPLGARTAELAIPVRCNTGNAGLVNVNLSLTATTDPSYPQAIKTSRPGVGVVVTDSQNNIISPAGGTLPLSIPDDADSIARMNVYPVSTTGVPPETGRFEATATVRINFD</sequence>
<comment type="caution">
    <text evidence="6">The sequence shown here is derived from an EMBL/GenBank/DDBJ whole genome shotgun (WGS) entry which is preliminary data.</text>
</comment>
<keyword evidence="4" id="KW-0281">Fimbrium</keyword>
<dbReference type="PANTHER" id="PTHR33420">
    <property type="entry name" value="FIMBRIAL SUBUNIT ELFA-RELATED"/>
    <property type="match status" value="1"/>
</dbReference>
<evidence type="ECO:0000313" key="6">
    <source>
        <dbReference type="EMBL" id="MWR87603.1"/>
    </source>
</evidence>
<evidence type="ECO:0000313" key="7">
    <source>
        <dbReference type="Proteomes" id="UP000436482"/>
    </source>
</evidence>
<accession>A0A6N8NBU5</accession>
<evidence type="ECO:0000256" key="1">
    <source>
        <dbReference type="ARBA" id="ARBA00004561"/>
    </source>
</evidence>
<dbReference type="Pfam" id="PF00419">
    <property type="entry name" value="Fimbrial"/>
    <property type="match status" value="1"/>
</dbReference>
<dbReference type="SUPFAM" id="SSF49401">
    <property type="entry name" value="Bacterial adhesins"/>
    <property type="match status" value="1"/>
</dbReference>
<dbReference type="InterPro" id="IPR008966">
    <property type="entry name" value="Adhesion_dom_sf"/>
</dbReference>
<organism evidence="6 7">
    <name type="scientific">Escherichia coli</name>
    <dbReference type="NCBI Taxonomy" id="562"/>
    <lineage>
        <taxon>Bacteria</taxon>
        <taxon>Pseudomonadati</taxon>
        <taxon>Pseudomonadota</taxon>
        <taxon>Gammaproteobacteria</taxon>
        <taxon>Enterobacterales</taxon>
        <taxon>Enterobacteriaceae</taxon>
        <taxon>Escherichia</taxon>
    </lineage>
</organism>
<comment type="similarity">
    <text evidence="2">Belongs to the fimbrial protein family.</text>
</comment>
<name>A0A6N8NBU5_ECOLX</name>
<feature type="domain" description="Fimbrial-type adhesion" evidence="5">
    <location>
        <begin position="115"/>
        <end position="260"/>
    </location>
</feature>
<reference evidence="6 7" key="1">
    <citation type="submission" date="2019-12" db="EMBL/GenBank/DDBJ databases">
        <title>Enteriobacteria Tanzani isolates_8377-8380.</title>
        <authorList>
            <person name="Subbiah M."/>
            <person name="Call D."/>
        </authorList>
    </citation>
    <scope>NUCLEOTIDE SEQUENCE [LARGE SCALE GENOMIC DNA]</scope>
    <source>
        <strain evidence="6 7">8379wE6</strain>
    </source>
</reference>
<gene>
    <name evidence="6" type="ORF">GP979_04630</name>
</gene>
<dbReference type="InterPro" id="IPR000259">
    <property type="entry name" value="Adhesion_dom_fimbrial"/>
</dbReference>
<dbReference type="InterPro" id="IPR036937">
    <property type="entry name" value="Adhesion_dom_fimbrial_sf"/>
</dbReference>
<dbReference type="InterPro" id="IPR050263">
    <property type="entry name" value="Bact_Fimbrial_Adh_Pro"/>
</dbReference>
<feature type="non-terminal residue" evidence="6">
    <location>
        <position position="1"/>
    </location>
</feature>
<proteinExistence type="inferred from homology"/>
<dbReference type="Gene3D" id="2.60.40.1090">
    <property type="entry name" value="Fimbrial-type adhesion domain"/>
    <property type="match status" value="1"/>
</dbReference>
<dbReference type="GO" id="GO:0009289">
    <property type="term" value="C:pilus"/>
    <property type="evidence" value="ECO:0007669"/>
    <property type="project" value="UniProtKB-SubCell"/>
</dbReference>
<protein>
    <submittedName>
        <fullName evidence="6">Fimbrial protein</fullName>
    </submittedName>
</protein>
<evidence type="ECO:0000256" key="3">
    <source>
        <dbReference type="ARBA" id="ARBA00022729"/>
    </source>
</evidence>
<evidence type="ECO:0000256" key="2">
    <source>
        <dbReference type="ARBA" id="ARBA00006671"/>
    </source>
</evidence>
<dbReference type="Proteomes" id="UP000436482">
    <property type="component" value="Unassembled WGS sequence"/>
</dbReference>
<dbReference type="FunFam" id="2.60.40.1090:FF:000021">
    <property type="entry name" value="Fimbrial-like adhesin protein"/>
    <property type="match status" value="1"/>
</dbReference>
<dbReference type="PANTHER" id="PTHR33420:SF31">
    <property type="entry name" value="TYPE 1 FIMBRIN D-MANNOSE SPECIFIC ADHESIN"/>
    <property type="match status" value="1"/>
</dbReference>
<evidence type="ECO:0000256" key="4">
    <source>
        <dbReference type="ARBA" id="ARBA00023263"/>
    </source>
</evidence>
<evidence type="ECO:0000259" key="5">
    <source>
        <dbReference type="Pfam" id="PF00419"/>
    </source>
</evidence>
<dbReference type="AlphaFoldDB" id="A0A6N8NBU5"/>
<keyword evidence="3" id="KW-0732">Signal</keyword>
<dbReference type="EMBL" id="WTQQ01000032">
    <property type="protein sequence ID" value="MWR87603.1"/>
    <property type="molecule type" value="Genomic_DNA"/>
</dbReference>
<comment type="subcellular location">
    <subcellularLocation>
        <location evidence="1">Fimbrium</location>
    </subcellularLocation>
</comment>